<dbReference type="EMBL" id="JAIZAY010000017">
    <property type="protein sequence ID" value="KAJ8026197.1"/>
    <property type="molecule type" value="Genomic_DNA"/>
</dbReference>
<reference evidence="2" key="1">
    <citation type="submission" date="2021-10" db="EMBL/GenBank/DDBJ databases">
        <title>Tropical sea cucumber genome reveals ecological adaptation and Cuvierian tubules defense mechanism.</title>
        <authorList>
            <person name="Chen T."/>
        </authorList>
    </citation>
    <scope>NUCLEOTIDE SEQUENCE</scope>
    <source>
        <strain evidence="2">Nanhai2018</strain>
        <tissue evidence="2">Muscle</tissue>
    </source>
</reference>
<comment type="caution">
    <text evidence="2">The sequence shown here is derived from an EMBL/GenBank/DDBJ whole genome shotgun (WGS) entry which is preliminary data.</text>
</comment>
<feature type="compositionally biased region" description="Basic and acidic residues" evidence="1">
    <location>
        <begin position="146"/>
        <end position="156"/>
    </location>
</feature>
<dbReference type="AlphaFoldDB" id="A0A9Q0YPJ6"/>
<evidence type="ECO:0000256" key="1">
    <source>
        <dbReference type="SAM" id="MobiDB-lite"/>
    </source>
</evidence>
<evidence type="ECO:0000313" key="3">
    <source>
        <dbReference type="Proteomes" id="UP001152320"/>
    </source>
</evidence>
<dbReference type="OrthoDB" id="10364402at2759"/>
<keyword evidence="3" id="KW-1185">Reference proteome</keyword>
<feature type="region of interest" description="Disordered" evidence="1">
    <location>
        <begin position="138"/>
        <end position="157"/>
    </location>
</feature>
<proteinExistence type="predicted"/>
<accession>A0A9Q0YPJ6</accession>
<protein>
    <submittedName>
        <fullName evidence="2">Uncharacterized protein</fullName>
    </submittedName>
</protein>
<sequence>MEELHLSSPQLSMKRGTMYGSLPQDSLVGMSPREKRRVSGEISKVMSTKPVERRRVSSYEGTITPLQASGEGIMKRSQSEDPVPSYMQGTQATKRKTVGLRHSMTMERNTVSPREPLPVKSYGPPMFLPPLFSQKKTPLQQNDFSKSGKELAEDRAPQAWQAEQIRKCRYVRRKGSIVDPTPVVDIRR</sequence>
<dbReference type="Proteomes" id="UP001152320">
    <property type="component" value="Chromosome 17"/>
</dbReference>
<name>A0A9Q0YPJ6_HOLLE</name>
<gene>
    <name evidence="2" type="ORF">HOLleu_33977</name>
</gene>
<feature type="region of interest" description="Disordered" evidence="1">
    <location>
        <begin position="1"/>
        <end position="130"/>
    </location>
</feature>
<evidence type="ECO:0000313" key="2">
    <source>
        <dbReference type="EMBL" id="KAJ8026197.1"/>
    </source>
</evidence>
<organism evidence="2 3">
    <name type="scientific">Holothuria leucospilota</name>
    <name type="common">Black long sea cucumber</name>
    <name type="synonym">Mertensiothuria leucospilota</name>
    <dbReference type="NCBI Taxonomy" id="206669"/>
    <lineage>
        <taxon>Eukaryota</taxon>
        <taxon>Metazoa</taxon>
        <taxon>Echinodermata</taxon>
        <taxon>Eleutherozoa</taxon>
        <taxon>Echinozoa</taxon>
        <taxon>Holothuroidea</taxon>
        <taxon>Aspidochirotacea</taxon>
        <taxon>Aspidochirotida</taxon>
        <taxon>Holothuriidae</taxon>
        <taxon>Holothuria</taxon>
    </lineage>
</organism>